<evidence type="ECO:0000313" key="2">
    <source>
        <dbReference type="EMBL" id="MCD9645633.1"/>
    </source>
</evidence>
<name>A0ABS8VF54_DATST</name>
<gene>
    <name evidence="2" type="ORF">HAX54_034676</name>
</gene>
<sequence length="313" mass="36174">MPTEVQTIERANANSIPIEEKMFLNRMDIKELLESEWSPEIQEVIVAVKSKISEIEDYFGWYYISFNVCSKKIVLQMVSIAATNGKNLLEDESKSKDHRFKRLFKQKESLDVLLDDLEDLEEEQHVGDGAKSRKRRNLILDDEELTDEETKKLQEVEGLVLILTKKRSTKDYGFHKEHLDGEAIDEKSVSNPSLHISFDSQAYEEVQQTVKQDISDECKVLLSLNIAEDVNVEPVDFENNRVLRLPPKPEDEEDEKKALMYDDDDNRDAAGEWGLWSSSSFESGEYRSRDRPNEEQEKVVKNVVDGHFRALVS</sequence>
<evidence type="ECO:0000256" key="1">
    <source>
        <dbReference type="SAM" id="MobiDB-lite"/>
    </source>
</evidence>
<keyword evidence="3" id="KW-1185">Reference proteome</keyword>
<dbReference type="Proteomes" id="UP000823775">
    <property type="component" value="Unassembled WGS sequence"/>
</dbReference>
<accession>A0ABS8VF54</accession>
<evidence type="ECO:0000313" key="3">
    <source>
        <dbReference type="Proteomes" id="UP000823775"/>
    </source>
</evidence>
<organism evidence="2 3">
    <name type="scientific">Datura stramonium</name>
    <name type="common">Jimsonweed</name>
    <name type="synonym">Common thornapple</name>
    <dbReference type="NCBI Taxonomy" id="4076"/>
    <lineage>
        <taxon>Eukaryota</taxon>
        <taxon>Viridiplantae</taxon>
        <taxon>Streptophyta</taxon>
        <taxon>Embryophyta</taxon>
        <taxon>Tracheophyta</taxon>
        <taxon>Spermatophyta</taxon>
        <taxon>Magnoliopsida</taxon>
        <taxon>eudicotyledons</taxon>
        <taxon>Gunneridae</taxon>
        <taxon>Pentapetalae</taxon>
        <taxon>asterids</taxon>
        <taxon>lamiids</taxon>
        <taxon>Solanales</taxon>
        <taxon>Solanaceae</taxon>
        <taxon>Solanoideae</taxon>
        <taxon>Datureae</taxon>
        <taxon>Datura</taxon>
    </lineage>
</organism>
<protein>
    <submittedName>
        <fullName evidence="2">Uncharacterized protein</fullName>
    </submittedName>
</protein>
<comment type="caution">
    <text evidence="2">The sequence shown here is derived from an EMBL/GenBank/DDBJ whole genome shotgun (WGS) entry which is preliminary data.</text>
</comment>
<reference evidence="2 3" key="1">
    <citation type="journal article" date="2021" name="BMC Genomics">
        <title>Datura genome reveals duplications of psychoactive alkaloid biosynthetic genes and high mutation rate following tissue culture.</title>
        <authorList>
            <person name="Rajewski A."/>
            <person name="Carter-House D."/>
            <person name="Stajich J."/>
            <person name="Litt A."/>
        </authorList>
    </citation>
    <scope>NUCLEOTIDE SEQUENCE [LARGE SCALE GENOMIC DNA]</scope>
    <source>
        <strain evidence="2">AR-01</strain>
    </source>
</reference>
<feature type="region of interest" description="Disordered" evidence="1">
    <location>
        <begin position="243"/>
        <end position="274"/>
    </location>
</feature>
<dbReference type="EMBL" id="JACEIK010004482">
    <property type="protein sequence ID" value="MCD9645633.1"/>
    <property type="molecule type" value="Genomic_DNA"/>
</dbReference>
<feature type="region of interest" description="Disordered" evidence="1">
    <location>
        <begin position="281"/>
        <end position="300"/>
    </location>
</feature>
<feature type="compositionally biased region" description="Basic and acidic residues" evidence="1">
    <location>
        <begin position="284"/>
        <end position="300"/>
    </location>
</feature>
<proteinExistence type="predicted"/>